<gene>
    <name evidence="2" type="ORF">L211DRAFT_196665</name>
</gene>
<feature type="region of interest" description="Disordered" evidence="1">
    <location>
        <begin position="89"/>
        <end position="123"/>
    </location>
</feature>
<evidence type="ECO:0000313" key="3">
    <source>
        <dbReference type="Proteomes" id="UP000267821"/>
    </source>
</evidence>
<feature type="compositionally biased region" description="Polar residues" evidence="1">
    <location>
        <begin position="520"/>
        <end position="538"/>
    </location>
</feature>
<feature type="region of interest" description="Disordered" evidence="1">
    <location>
        <begin position="220"/>
        <end position="286"/>
    </location>
</feature>
<feature type="region of interest" description="Disordered" evidence="1">
    <location>
        <begin position="336"/>
        <end position="374"/>
    </location>
</feature>
<feature type="compositionally biased region" description="Polar residues" evidence="1">
    <location>
        <begin position="263"/>
        <end position="281"/>
    </location>
</feature>
<feature type="compositionally biased region" description="Polar residues" evidence="1">
    <location>
        <begin position="12"/>
        <end position="28"/>
    </location>
</feature>
<feature type="compositionally biased region" description="Low complexity" evidence="1">
    <location>
        <begin position="89"/>
        <end position="108"/>
    </location>
</feature>
<evidence type="ECO:0000256" key="1">
    <source>
        <dbReference type="SAM" id="MobiDB-lite"/>
    </source>
</evidence>
<sequence length="669" mass="73176">MATITEPRSRSRPATTDPNQSSRKYSTHSPSPARPRAPSRPRSEDQNRRSIGPVSVLSAKNKLRKNHLLPSAHSIYNPEDDHLAIKSALESDTSSASTSTPPARESPAIHVDPTTMSSSTLSNEAARIVRRASPGYAIARPNSSLSLLKPTATKAQKVRGLRGASRAVRMKIIRAFGKLFSANGSKDRRESNGWIEAPQVQKQGVFVRLFVPKRFLKTKQKGGKGKEREVMEEMNGDVSVDGRKDSKLALDSLDGSAADSNRHNTASPTQSILLRQMNHSPTDLPKKGILRLRLKKDEQQHNGHADGLINGNAKESNGAPAGVMAVEDSLWAAKQESLNSARDPQTPPRIPNRDNSEKPTVKGKYRNHDSPHSKSLITAYESGFIQQDKEARNRRKMEQGKSWFKTQNEQSHLRAPTGITPPQNSITPPPPVRTPPHEIGLAITTDDVSIISEISRKSSVAGIGNGFLSANYLSGYESDEEKRRSWRIPNNLNLEEPIRRSQNNPLQDSPSSINTITRVRDSTSTVGTPTRIVTSPTSRLRRSPVDGGDDEDEDEQLVEFNVLVRPGDTLYEILVEQQRSQGLGELEVESEIEYFTADENESGEVSEVEDGDGDDVASVASGAGTIRAVEVESDGGTMRGVEIVGKRQRKGKGGDGGWGFADVLMGSRR</sequence>
<evidence type="ECO:0000313" key="2">
    <source>
        <dbReference type="EMBL" id="RPB18129.1"/>
    </source>
</evidence>
<proteinExistence type="predicted"/>
<dbReference type="InParanoid" id="A0A3N4L9J7"/>
<dbReference type="EMBL" id="ML121690">
    <property type="protein sequence ID" value="RPB18129.1"/>
    <property type="molecule type" value="Genomic_DNA"/>
</dbReference>
<accession>A0A3N4L9J7</accession>
<dbReference type="AlphaFoldDB" id="A0A3N4L9J7"/>
<name>A0A3N4L9J7_9PEZI</name>
<protein>
    <submittedName>
        <fullName evidence="2">Uncharacterized protein</fullName>
    </submittedName>
</protein>
<feature type="compositionally biased region" description="Polar residues" evidence="1">
    <location>
        <begin position="114"/>
        <end position="123"/>
    </location>
</feature>
<reference evidence="2 3" key="1">
    <citation type="journal article" date="2018" name="Nat. Ecol. Evol.">
        <title>Pezizomycetes genomes reveal the molecular basis of ectomycorrhizal truffle lifestyle.</title>
        <authorList>
            <person name="Murat C."/>
            <person name="Payen T."/>
            <person name="Noel B."/>
            <person name="Kuo A."/>
            <person name="Morin E."/>
            <person name="Chen J."/>
            <person name="Kohler A."/>
            <person name="Krizsan K."/>
            <person name="Balestrini R."/>
            <person name="Da Silva C."/>
            <person name="Montanini B."/>
            <person name="Hainaut M."/>
            <person name="Levati E."/>
            <person name="Barry K.W."/>
            <person name="Belfiori B."/>
            <person name="Cichocki N."/>
            <person name="Clum A."/>
            <person name="Dockter R.B."/>
            <person name="Fauchery L."/>
            <person name="Guy J."/>
            <person name="Iotti M."/>
            <person name="Le Tacon F."/>
            <person name="Lindquist E.A."/>
            <person name="Lipzen A."/>
            <person name="Malagnac F."/>
            <person name="Mello A."/>
            <person name="Molinier V."/>
            <person name="Miyauchi S."/>
            <person name="Poulain J."/>
            <person name="Riccioni C."/>
            <person name="Rubini A."/>
            <person name="Sitrit Y."/>
            <person name="Splivallo R."/>
            <person name="Traeger S."/>
            <person name="Wang M."/>
            <person name="Zifcakova L."/>
            <person name="Wipf D."/>
            <person name="Zambonelli A."/>
            <person name="Paolocci F."/>
            <person name="Nowrousian M."/>
            <person name="Ottonello S."/>
            <person name="Baldrian P."/>
            <person name="Spatafora J.W."/>
            <person name="Henrissat B."/>
            <person name="Nagy L.G."/>
            <person name="Aury J.M."/>
            <person name="Wincker P."/>
            <person name="Grigoriev I.V."/>
            <person name="Bonfante P."/>
            <person name="Martin F.M."/>
        </authorList>
    </citation>
    <scope>NUCLEOTIDE SEQUENCE [LARGE SCALE GENOMIC DNA]</scope>
    <source>
        <strain evidence="2 3">ATCC MYA-4762</strain>
    </source>
</reference>
<dbReference type="Proteomes" id="UP000267821">
    <property type="component" value="Unassembled WGS sequence"/>
</dbReference>
<dbReference type="OrthoDB" id="5384561at2759"/>
<keyword evidence="3" id="KW-1185">Reference proteome</keyword>
<organism evidence="2 3">
    <name type="scientific">Terfezia boudieri ATCC MYA-4762</name>
    <dbReference type="NCBI Taxonomy" id="1051890"/>
    <lineage>
        <taxon>Eukaryota</taxon>
        <taxon>Fungi</taxon>
        <taxon>Dikarya</taxon>
        <taxon>Ascomycota</taxon>
        <taxon>Pezizomycotina</taxon>
        <taxon>Pezizomycetes</taxon>
        <taxon>Pezizales</taxon>
        <taxon>Pezizaceae</taxon>
        <taxon>Terfezia</taxon>
    </lineage>
</organism>
<feature type="region of interest" description="Disordered" evidence="1">
    <location>
        <begin position="520"/>
        <end position="554"/>
    </location>
</feature>
<feature type="region of interest" description="Disordered" evidence="1">
    <location>
        <begin position="647"/>
        <end position="669"/>
    </location>
</feature>
<feature type="region of interest" description="Disordered" evidence="1">
    <location>
        <begin position="1"/>
        <end position="65"/>
    </location>
</feature>
<feature type="compositionally biased region" description="Basic and acidic residues" evidence="1">
    <location>
        <begin position="351"/>
        <end position="372"/>
    </location>
</feature>
<feature type="region of interest" description="Disordered" evidence="1">
    <location>
        <begin position="405"/>
        <end position="430"/>
    </location>
</feature>